<keyword evidence="7" id="KW-0145">Chemotaxis</keyword>
<dbReference type="PROSITE" id="PS00472">
    <property type="entry name" value="SMALL_CYTOKINES_CC"/>
    <property type="match status" value="1"/>
</dbReference>
<dbReference type="eggNOG" id="ENOG502T082">
    <property type="taxonomic scope" value="Eukaryota"/>
</dbReference>
<protein>
    <recommendedName>
        <fullName evidence="7">C-C motif chemokine</fullName>
    </recommendedName>
</protein>
<keyword evidence="4 7" id="KW-0964">Secreted</keyword>
<accession>H0XJW8</accession>
<dbReference type="InterPro" id="IPR000827">
    <property type="entry name" value="Chemokine_CC_CS"/>
</dbReference>
<dbReference type="Proteomes" id="UP000005225">
    <property type="component" value="Unassembled WGS sequence"/>
</dbReference>
<evidence type="ECO:0000256" key="4">
    <source>
        <dbReference type="ARBA" id="ARBA00022525"/>
    </source>
</evidence>
<dbReference type="GO" id="GO:0010818">
    <property type="term" value="P:T cell chemotaxis"/>
    <property type="evidence" value="ECO:0007669"/>
    <property type="project" value="Ensembl"/>
</dbReference>
<dbReference type="GO" id="GO:0030838">
    <property type="term" value="P:positive regulation of actin filament polymerization"/>
    <property type="evidence" value="ECO:0007669"/>
    <property type="project" value="Ensembl"/>
</dbReference>
<dbReference type="CDD" id="cd00272">
    <property type="entry name" value="Chemokine_CC"/>
    <property type="match status" value="1"/>
</dbReference>
<dbReference type="Ensembl" id="ENSOGAT00000029695.1">
    <property type="protein sequence ID" value="ENSOGAP00000016408.1"/>
    <property type="gene ID" value="ENSOGAG00000031412.1"/>
</dbReference>
<dbReference type="PANTHER" id="PTHR12015:SF73">
    <property type="entry name" value="C-C MOTIF CHEMOKINE 26"/>
    <property type="match status" value="1"/>
</dbReference>
<reference evidence="9" key="2">
    <citation type="submission" date="2025-08" db="UniProtKB">
        <authorList>
            <consortium name="Ensembl"/>
        </authorList>
    </citation>
    <scope>IDENTIFICATION</scope>
</reference>
<feature type="chain" id="PRO_5005133501" description="C-C motif chemokine" evidence="7">
    <location>
        <begin position="24"/>
        <end position="94"/>
    </location>
</feature>
<dbReference type="InterPro" id="IPR036048">
    <property type="entry name" value="Interleukin_8-like_sf"/>
</dbReference>
<feature type="signal peptide" evidence="7">
    <location>
        <begin position="1"/>
        <end position="23"/>
    </location>
</feature>
<dbReference type="GO" id="GO:0005615">
    <property type="term" value="C:extracellular space"/>
    <property type="evidence" value="ECO:0007669"/>
    <property type="project" value="UniProtKB-KW"/>
</dbReference>
<dbReference type="InterPro" id="IPR039809">
    <property type="entry name" value="Chemokine_b/g/d"/>
</dbReference>
<evidence type="ECO:0000256" key="2">
    <source>
        <dbReference type="ARBA" id="ARBA00010868"/>
    </source>
</evidence>
<dbReference type="HOGENOM" id="CLU_141716_6_0_1"/>
<dbReference type="SUPFAM" id="SSF54117">
    <property type="entry name" value="Interleukin 8-like chemokines"/>
    <property type="match status" value="1"/>
</dbReference>
<dbReference type="GO" id="GO:0002548">
    <property type="term" value="P:monocyte chemotaxis"/>
    <property type="evidence" value="ECO:0007669"/>
    <property type="project" value="Ensembl"/>
</dbReference>
<evidence type="ECO:0000313" key="10">
    <source>
        <dbReference type="Proteomes" id="UP000005225"/>
    </source>
</evidence>
<dbReference type="FunFam" id="2.40.50.40:FF:000002">
    <property type="entry name" value="C-C motif chemokine"/>
    <property type="match status" value="1"/>
</dbReference>
<proteinExistence type="inferred from homology"/>
<dbReference type="GO" id="GO:0070098">
    <property type="term" value="P:chemokine-mediated signaling pathway"/>
    <property type="evidence" value="ECO:0007669"/>
    <property type="project" value="Ensembl"/>
</dbReference>
<dbReference type="EMBL" id="AAQR03108173">
    <property type="status" value="NOT_ANNOTATED_CDS"/>
    <property type="molecule type" value="Genomic_DNA"/>
</dbReference>
<dbReference type="GO" id="GO:0031728">
    <property type="term" value="F:CCR3 chemokine receptor binding"/>
    <property type="evidence" value="ECO:0007669"/>
    <property type="project" value="Ensembl"/>
</dbReference>
<dbReference type="Pfam" id="PF00048">
    <property type="entry name" value="IL8"/>
    <property type="match status" value="1"/>
</dbReference>
<reference evidence="9" key="3">
    <citation type="submission" date="2025-09" db="UniProtKB">
        <authorList>
            <consortium name="Ensembl"/>
        </authorList>
    </citation>
    <scope>IDENTIFICATION</scope>
</reference>
<evidence type="ECO:0000256" key="1">
    <source>
        <dbReference type="ARBA" id="ARBA00004613"/>
    </source>
</evidence>
<name>H0XJW8_OTOGA</name>
<dbReference type="GO" id="GO:0031737">
    <property type="term" value="F:CX3C chemokine receptor binding"/>
    <property type="evidence" value="ECO:0007669"/>
    <property type="project" value="Ensembl"/>
</dbReference>
<dbReference type="Gene3D" id="2.40.50.40">
    <property type="match status" value="1"/>
</dbReference>
<keyword evidence="6" id="KW-1015">Disulfide bond</keyword>
<keyword evidence="5 7" id="KW-0732">Signal</keyword>
<evidence type="ECO:0000256" key="5">
    <source>
        <dbReference type="ARBA" id="ARBA00022729"/>
    </source>
</evidence>
<dbReference type="OMA" id="ILPWKWV"/>
<dbReference type="GeneTree" id="ENSGT01100000263482"/>
<reference evidence="10" key="1">
    <citation type="submission" date="2011-03" db="EMBL/GenBank/DDBJ databases">
        <title>Version 3 of the genome sequence of Otolemur garnettii (Bushbaby).</title>
        <authorList>
            <consortium name="The Broad Institute Genome Sequencing Platform"/>
            <person name="Di Palma F."/>
            <person name="Johnson J."/>
            <person name="Lander E.S."/>
            <person name="Lindblad-Toh K."/>
            <person name="Jaffe D.B."/>
            <person name="Gnerre S."/>
            <person name="MacCallum I."/>
            <person name="Przybylski D."/>
            <person name="Ribeiro F.J."/>
            <person name="Burton J.N."/>
            <person name="Walker B.J."/>
            <person name="Sharpe T."/>
            <person name="Hall G."/>
        </authorList>
    </citation>
    <scope>NUCLEOTIDE SEQUENCE [LARGE SCALE GENOMIC DNA]</scope>
</reference>
<keyword evidence="3 7" id="KW-0202">Cytokine</keyword>
<dbReference type="InterPro" id="IPR001811">
    <property type="entry name" value="Chemokine_IL8-like_dom"/>
</dbReference>
<evidence type="ECO:0000256" key="6">
    <source>
        <dbReference type="ARBA" id="ARBA00023157"/>
    </source>
</evidence>
<dbReference type="GO" id="GO:0006954">
    <property type="term" value="P:inflammatory response"/>
    <property type="evidence" value="ECO:0007669"/>
    <property type="project" value="TreeGrafter"/>
</dbReference>
<comment type="subcellular location">
    <subcellularLocation>
        <location evidence="1 7">Secreted</location>
    </subcellularLocation>
</comment>
<dbReference type="FunCoup" id="H0XJW8">
    <property type="interactions" value="566"/>
</dbReference>
<dbReference type="GO" id="GO:0048245">
    <property type="term" value="P:eosinophil chemotaxis"/>
    <property type="evidence" value="ECO:0007669"/>
    <property type="project" value="TreeGrafter"/>
</dbReference>
<comment type="similarity">
    <text evidence="2 7">Belongs to the intercrine beta (chemokine CC) family.</text>
</comment>
<dbReference type="GO" id="GO:0061844">
    <property type="term" value="P:antimicrobial humoral immune response mediated by antimicrobial peptide"/>
    <property type="evidence" value="ECO:0007669"/>
    <property type="project" value="TreeGrafter"/>
</dbReference>
<dbReference type="GO" id="GO:0050921">
    <property type="term" value="P:positive regulation of chemotaxis"/>
    <property type="evidence" value="ECO:0007669"/>
    <property type="project" value="Ensembl"/>
</dbReference>
<dbReference type="SMART" id="SM00199">
    <property type="entry name" value="SCY"/>
    <property type="match status" value="1"/>
</dbReference>
<dbReference type="AlphaFoldDB" id="H0XJW8"/>
<evidence type="ECO:0000256" key="7">
    <source>
        <dbReference type="RuleBase" id="RU361150"/>
    </source>
</evidence>
<evidence type="ECO:0000313" key="9">
    <source>
        <dbReference type="Ensembl" id="ENSOGAP00000016408.1"/>
    </source>
</evidence>
<evidence type="ECO:0000259" key="8">
    <source>
        <dbReference type="SMART" id="SM00199"/>
    </source>
</evidence>
<sequence length="94" mass="10694">TMNFSVAPPVLLAFILSIHLGAATRGSDVSKFCCFHYSHKMLPWIWVQNYSYTGNSCPQRAVIFTTQKGKKVCAQPQKKWVQRYISLLGTQKQL</sequence>
<keyword evidence="10" id="KW-1185">Reference proteome</keyword>
<organism evidence="9 10">
    <name type="scientific">Otolemur garnettii</name>
    <name type="common">Small-eared galago</name>
    <name type="synonym">Garnett's greater bushbaby</name>
    <dbReference type="NCBI Taxonomy" id="30611"/>
    <lineage>
        <taxon>Eukaryota</taxon>
        <taxon>Metazoa</taxon>
        <taxon>Chordata</taxon>
        <taxon>Craniata</taxon>
        <taxon>Vertebrata</taxon>
        <taxon>Euteleostomi</taxon>
        <taxon>Mammalia</taxon>
        <taxon>Eutheria</taxon>
        <taxon>Euarchontoglires</taxon>
        <taxon>Primates</taxon>
        <taxon>Strepsirrhini</taxon>
        <taxon>Lorisiformes</taxon>
        <taxon>Galagidae</taxon>
        <taxon>Otolemur</taxon>
    </lineage>
</organism>
<evidence type="ECO:0000256" key="3">
    <source>
        <dbReference type="ARBA" id="ARBA00022514"/>
    </source>
</evidence>
<dbReference type="GO" id="GO:0001938">
    <property type="term" value="P:positive regulation of endothelial cell proliferation"/>
    <property type="evidence" value="ECO:0007669"/>
    <property type="project" value="Ensembl"/>
</dbReference>
<dbReference type="PANTHER" id="PTHR12015">
    <property type="entry name" value="SMALL INDUCIBLE CYTOKINE A"/>
    <property type="match status" value="1"/>
</dbReference>
<dbReference type="STRING" id="30611.ENSOGAP00000016408"/>
<dbReference type="InParanoid" id="H0XJW8"/>
<dbReference type="GO" id="GO:0008009">
    <property type="term" value="F:chemokine activity"/>
    <property type="evidence" value="ECO:0007669"/>
    <property type="project" value="Ensembl"/>
</dbReference>
<feature type="domain" description="Chemokine interleukin-8-like" evidence="8">
    <location>
        <begin position="30"/>
        <end position="88"/>
    </location>
</feature>
<dbReference type="GO" id="GO:0030335">
    <property type="term" value="P:positive regulation of cell migration"/>
    <property type="evidence" value="ECO:0007669"/>
    <property type="project" value="Ensembl"/>
</dbReference>